<dbReference type="InterPro" id="IPR037026">
    <property type="entry name" value="Vgr_OB-fold_dom_sf"/>
</dbReference>
<evidence type="ECO:0000313" key="7">
    <source>
        <dbReference type="Proteomes" id="UP000316471"/>
    </source>
</evidence>
<evidence type="ECO:0000259" key="4">
    <source>
        <dbReference type="Pfam" id="PF10106"/>
    </source>
</evidence>
<dbReference type="Gene3D" id="4.10.220.110">
    <property type="match status" value="1"/>
</dbReference>
<dbReference type="Gene3D" id="3.55.50.10">
    <property type="entry name" value="Baseplate protein-like domains"/>
    <property type="match status" value="1"/>
</dbReference>
<evidence type="ECO:0000259" key="5">
    <source>
        <dbReference type="Pfam" id="PF13296"/>
    </source>
</evidence>
<accession>A0A562M2K1</accession>
<dbReference type="RefSeq" id="WP_144811036.1">
    <property type="nucleotide sequence ID" value="NZ_VLKP01000001.1"/>
</dbReference>
<name>A0A562M2K1_9GAMM</name>
<keyword evidence="7" id="KW-1185">Reference proteome</keyword>
<gene>
    <name evidence="6" type="ORF">IP93_00158</name>
</gene>
<dbReference type="Gene3D" id="2.40.50.230">
    <property type="entry name" value="Gp5 N-terminal domain"/>
    <property type="match status" value="1"/>
</dbReference>
<dbReference type="Pfam" id="PF10106">
    <property type="entry name" value="DUF2345"/>
    <property type="match status" value="1"/>
</dbReference>
<dbReference type="InterPro" id="IPR017847">
    <property type="entry name" value="T6SS_RhsGE_Vgr_subset"/>
</dbReference>
<organism evidence="6 7">
    <name type="scientific">Aerolutibacter ruishenii</name>
    <dbReference type="NCBI Taxonomy" id="686800"/>
    <lineage>
        <taxon>Bacteria</taxon>
        <taxon>Pseudomonadati</taxon>
        <taxon>Pseudomonadota</taxon>
        <taxon>Gammaproteobacteria</taxon>
        <taxon>Lysobacterales</taxon>
        <taxon>Lysobacteraceae</taxon>
        <taxon>Aerolutibacter</taxon>
    </lineage>
</organism>
<feature type="region of interest" description="Disordered" evidence="2">
    <location>
        <begin position="531"/>
        <end position="560"/>
    </location>
</feature>
<proteinExistence type="inferred from homology"/>
<dbReference type="NCBIfam" id="TIGR03361">
    <property type="entry name" value="VI_Rhs_Vgr"/>
    <property type="match status" value="1"/>
</dbReference>
<dbReference type="InterPro" id="IPR006531">
    <property type="entry name" value="Gp5/Vgr_OB"/>
</dbReference>
<evidence type="ECO:0000256" key="1">
    <source>
        <dbReference type="ARBA" id="ARBA00005558"/>
    </source>
</evidence>
<sequence length="979" mass="102523">MNSGVSVPGRLADWLRLSGAARPHSLEVPALAPAHAAWVVTCWHGREALGPHPVTPDLVLAEYWVDLLATSPDLTAAIGQPATLATRAADGSGVSRSGLVASVQQRGGDLRAFRHRLQLVPWPWLLTQSRHSRVFQQAGLLAIVQTVLADYSPWADWRVADDVGPFLAHRPLRSYCVQYRESDAHFLARLLAEEGLGVRLEEAPDAPAGHRLVIFSDSTVLPDVSTASTGIRLHRADAAEEYDAITAIGVMQTLGATSLTVLGTDYRTMTTVTAAAPLHRPSGLDVGLEHYAPLGAYPFASRTHAEHAVGLMACAMEAQQAQWVGTGTARGLRAGVGFRLLAAPQEGGATPPSDLAVLGVWHAGTNPLPEGLQVFGDGLPDAVPDVDATTWAAVRTTAHRVGYANAFIAQPRAKSWRPMRVEKARVGYQTARVVGPDGALHANGAHELNCDAMGRIRVRFHWQDGDVAGPRSDGNEAATALDSCWLRVAQRYAGPGFGMQFLPRIGQEVLVAFLEGDVDRPVVVGTVYNGRGDPAPGGKGNLSGGAAPPWHGASPGPEGDRNAAAMVGFKSKEFGGAGHNRLVLDDSDGELRLQLATTHAASELTLGYLIHQDDNHRGAARGGGFELRTDLWGALRAERGLWISAYGANEDAPAGEHVSAVALLKQAAELAASMSGIAITHTTCRLSAHAGVNAPGQSALAADAPPLRALHASARALVPGADWLSASTAPGVSGTPARAAGKDAGKTGGADVPHMADALLGLAAPAGIGLVAGQSLHWSTGKTLTLASGQASNLAVAGDLRLHAGQAIGWLAGTVEGALEEDVALSLVTAEGDLDLQAQNDSIKLQAREGLRVVSAHAEVELAAGKAVHLATSGGASITIEGGNIAIACPGQITVHAGRKEFVGPAHLSREMNNWPQSRFDQRYVVRDRVRGTPMANMRVEVSRQDGAILRLVTDGEGRLPIQKGLGPEQVRIRVLGKE</sequence>
<dbReference type="OrthoDB" id="5959035at2"/>
<feature type="domain" description="Gp5/Type VI secretion system Vgr protein OB-fold" evidence="3">
    <location>
        <begin position="481"/>
        <end position="528"/>
    </location>
</feature>
<dbReference type="InterPro" id="IPR018769">
    <property type="entry name" value="VgrG2_DUF2345"/>
</dbReference>
<dbReference type="Proteomes" id="UP000316471">
    <property type="component" value="Unassembled WGS sequence"/>
</dbReference>
<dbReference type="Pfam" id="PF04717">
    <property type="entry name" value="Phage_base_V"/>
    <property type="match status" value="1"/>
</dbReference>
<dbReference type="NCBIfam" id="TIGR01646">
    <property type="entry name" value="vgr_GE"/>
    <property type="match status" value="1"/>
</dbReference>
<comment type="caution">
    <text evidence="6">The sequence shown here is derived from an EMBL/GenBank/DDBJ whole genome shotgun (WGS) entry which is preliminary data.</text>
</comment>
<feature type="domain" description="Putative type VI secretion system Rhs element associated Vgr" evidence="5">
    <location>
        <begin position="572"/>
        <end position="678"/>
    </location>
</feature>
<reference evidence="6 7" key="1">
    <citation type="journal article" date="2015" name="Stand. Genomic Sci.">
        <title>Genomic Encyclopedia of Bacterial and Archaeal Type Strains, Phase III: the genomes of soil and plant-associated and newly described type strains.</title>
        <authorList>
            <person name="Whitman W.B."/>
            <person name="Woyke T."/>
            <person name="Klenk H.P."/>
            <person name="Zhou Y."/>
            <person name="Lilburn T.G."/>
            <person name="Beck B.J."/>
            <person name="De Vos P."/>
            <person name="Vandamme P."/>
            <person name="Eisen J.A."/>
            <person name="Garrity G."/>
            <person name="Hugenholtz P."/>
            <person name="Kyrpides N.C."/>
        </authorList>
    </citation>
    <scope>NUCLEOTIDE SEQUENCE [LARGE SCALE GENOMIC DNA]</scope>
    <source>
        <strain evidence="6 7">CGMCC 1.10136</strain>
    </source>
</reference>
<feature type="region of interest" description="Disordered" evidence="2">
    <location>
        <begin position="729"/>
        <end position="748"/>
    </location>
</feature>
<dbReference type="Gene3D" id="2.30.110.50">
    <property type="match status" value="1"/>
</dbReference>
<evidence type="ECO:0000313" key="6">
    <source>
        <dbReference type="EMBL" id="TWI14165.1"/>
    </source>
</evidence>
<evidence type="ECO:0000256" key="2">
    <source>
        <dbReference type="SAM" id="MobiDB-lite"/>
    </source>
</evidence>
<dbReference type="SUPFAM" id="SSF69255">
    <property type="entry name" value="gp5 N-terminal domain-like"/>
    <property type="match status" value="1"/>
</dbReference>
<protein>
    <submittedName>
        <fullName evidence="6">Rhs element Vgr protein</fullName>
    </submittedName>
</protein>
<dbReference type="EMBL" id="VLKP01000001">
    <property type="protein sequence ID" value="TWI14165.1"/>
    <property type="molecule type" value="Genomic_DNA"/>
</dbReference>
<dbReference type="InterPro" id="IPR006533">
    <property type="entry name" value="T6SS_Vgr_RhsGE"/>
</dbReference>
<evidence type="ECO:0000259" key="3">
    <source>
        <dbReference type="Pfam" id="PF04717"/>
    </source>
</evidence>
<feature type="domain" description="DUF2345" evidence="4">
    <location>
        <begin position="748"/>
        <end position="906"/>
    </location>
</feature>
<dbReference type="Pfam" id="PF13296">
    <property type="entry name" value="T6SS_Vgr"/>
    <property type="match status" value="1"/>
</dbReference>
<dbReference type="SUPFAM" id="SSF69279">
    <property type="entry name" value="Phage tail proteins"/>
    <property type="match status" value="2"/>
</dbReference>
<dbReference type="InterPro" id="IPR028244">
    <property type="entry name" value="T6SS_Rhs_Vgr_dom"/>
</dbReference>
<comment type="similarity">
    <text evidence="1">Belongs to the VgrG protein family.</text>
</comment>
<dbReference type="Pfam" id="PF05954">
    <property type="entry name" value="Phage_GPD"/>
    <property type="match status" value="1"/>
</dbReference>
<dbReference type="AlphaFoldDB" id="A0A562M2K1"/>